<dbReference type="SUPFAM" id="SSF51338">
    <property type="entry name" value="Composite domain of metallo-dependent hydrolases"/>
    <property type="match status" value="1"/>
</dbReference>
<dbReference type="InterPro" id="IPR006680">
    <property type="entry name" value="Amidohydro-rel"/>
</dbReference>
<dbReference type="GO" id="GO:0019239">
    <property type="term" value="F:deaminase activity"/>
    <property type="evidence" value="ECO:0007669"/>
    <property type="project" value="UniProtKB-ARBA"/>
</dbReference>
<evidence type="ECO:0000256" key="2">
    <source>
        <dbReference type="ARBA" id="ARBA00022801"/>
    </source>
</evidence>
<dbReference type="InterPro" id="IPR011059">
    <property type="entry name" value="Metal-dep_hydrolase_composite"/>
</dbReference>
<dbReference type="Pfam" id="PF01979">
    <property type="entry name" value="Amidohydro_1"/>
    <property type="match status" value="1"/>
</dbReference>
<evidence type="ECO:0000256" key="3">
    <source>
        <dbReference type="ARBA" id="ARBA00022833"/>
    </source>
</evidence>
<dbReference type="InterPro" id="IPR050287">
    <property type="entry name" value="MTA/SAH_deaminase"/>
</dbReference>
<feature type="domain" description="Amidohydrolase-related" evidence="4">
    <location>
        <begin position="69"/>
        <end position="444"/>
    </location>
</feature>
<dbReference type="SUPFAM" id="SSF51556">
    <property type="entry name" value="Metallo-dependent hydrolases"/>
    <property type="match status" value="1"/>
</dbReference>
<keyword evidence="1" id="KW-0479">Metal-binding</keyword>
<dbReference type="Proteomes" id="UP000247409">
    <property type="component" value="Unassembled WGS sequence"/>
</dbReference>
<protein>
    <submittedName>
        <fullName evidence="5">8-oxoguanine deaminase</fullName>
    </submittedName>
</protein>
<dbReference type="GO" id="GO:0046872">
    <property type="term" value="F:metal ion binding"/>
    <property type="evidence" value="ECO:0007669"/>
    <property type="project" value="UniProtKB-KW"/>
</dbReference>
<dbReference type="GO" id="GO:0016814">
    <property type="term" value="F:hydrolase activity, acting on carbon-nitrogen (but not peptide) bonds, in cyclic amidines"/>
    <property type="evidence" value="ECO:0007669"/>
    <property type="project" value="UniProtKB-ARBA"/>
</dbReference>
<keyword evidence="3" id="KW-0862">Zinc</keyword>
<dbReference type="NCBIfam" id="NF006055">
    <property type="entry name" value="PRK08203.1"/>
    <property type="match status" value="1"/>
</dbReference>
<dbReference type="FunFam" id="3.20.20.140:FF:000014">
    <property type="entry name" value="5-methylthioadenosine/S-adenosylhomocysteine deaminase"/>
    <property type="match status" value="1"/>
</dbReference>
<dbReference type="STRING" id="448386.A0A2V3IWA6"/>
<dbReference type="CDD" id="cd01298">
    <property type="entry name" value="ATZ_TRZ_like"/>
    <property type="match status" value="1"/>
</dbReference>
<name>A0A2V3IWA6_9FLOR</name>
<organism evidence="5 6">
    <name type="scientific">Gracilariopsis chorda</name>
    <dbReference type="NCBI Taxonomy" id="448386"/>
    <lineage>
        <taxon>Eukaryota</taxon>
        <taxon>Rhodophyta</taxon>
        <taxon>Florideophyceae</taxon>
        <taxon>Rhodymeniophycidae</taxon>
        <taxon>Gracilariales</taxon>
        <taxon>Gracilariaceae</taxon>
        <taxon>Gracilariopsis</taxon>
    </lineage>
</organism>
<dbReference type="EMBL" id="NBIV01000039">
    <property type="protein sequence ID" value="PXF46426.1"/>
    <property type="molecule type" value="Genomic_DNA"/>
</dbReference>
<keyword evidence="6" id="KW-1185">Reference proteome</keyword>
<evidence type="ECO:0000259" key="4">
    <source>
        <dbReference type="Pfam" id="PF01979"/>
    </source>
</evidence>
<dbReference type="AlphaFoldDB" id="A0A2V3IWA6"/>
<evidence type="ECO:0000313" key="6">
    <source>
        <dbReference type="Proteomes" id="UP000247409"/>
    </source>
</evidence>
<dbReference type="PANTHER" id="PTHR43794:SF11">
    <property type="entry name" value="AMIDOHYDROLASE-RELATED DOMAIN-CONTAINING PROTEIN"/>
    <property type="match status" value="1"/>
</dbReference>
<keyword evidence="2" id="KW-0378">Hydrolase</keyword>
<reference evidence="5 6" key="1">
    <citation type="journal article" date="2018" name="Mol. Biol. Evol.">
        <title>Analysis of the draft genome of the red seaweed Gracilariopsis chorda provides insights into genome size evolution in Rhodophyta.</title>
        <authorList>
            <person name="Lee J."/>
            <person name="Yang E.C."/>
            <person name="Graf L."/>
            <person name="Yang J.H."/>
            <person name="Qiu H."/>
            <person name="Zel Zion U."/>
            <person name="Chan C.X."/>
            <person name="Stephens T.G."/>
            <person name="Weber A.P.M."/>
            <person name="Boo G.H."/>
            <person name="Boo S.M."/>
            <person name="Kim K.M."/>
            <person name="Shin Y."/>
            <person name="Jung M."/>
            <person name="Lee S.J."/>
            <person name="Yim H.S."/>
            <person name="Lee J.H."/>
            <person name="Bhattacharya D."/>
            <person name="Yoon H.S."/>
        </authorList>
    </citation>
    <scope>NUCLEOTIDE SEQUENCE [LARGE SCALE GENOMIC DNA]</scope>
    <source>
        <strain evidence="5 6">SKKU-2015</strain>
        <tissue evidence="5">Whole body</tissue>
    </source>
</reference>
<dbReference type="Gene3D" id="3.20.20.140">
    <property type="entry name" value="Metal-dependent hydrolases"/>
    <property type="match status" value="1"/>
</dbReference>
<sequence>MSPEPALPNQRFLLKDIALLWTGEHDGRLLTNCSIVVDSGIIQWVGAHDRLPTSLRALPFTTVDMSACLVTPGLVNTHHHMYQSLTKCIARDSSLFEWLNTLFPIWNFLTADMVYKSARFAIAELLLSGCTLTSDLLYLFPNDVKLDETIRAAAELGIRFHPCRGAVSVGESDGGLPPDTLVEDETAILRDMRRLIDRYHDERDGSMLRLALAPCSPFSVSERLMKKCARLARSYNNVMLHTHFAENSSDVEYMSTNVQKGLVEYLEHCGWNERDCWFAHCVKIRDDDDDGRYTSSLKYFAQQGLGVSHCPTSNCRLGSGAAPLAKMMKMGVPVSLGVDGSASNDSGNLLAEARMALMVARVRDEKADAVSTSDVLRMATSGGAAVLGRADVGYIKAGMCADVAGWRLDAPCFAGSFHSPEAVLSALILGNGGDLKANYVMVNGMEVVRGGALARGVDMGTITREHHEAAMKLATIASDQLARAVP</sequence>
<dbReference type="PANTHER" id="PTHR43794">
    <property type="entry name" value="AMINOHYDROLASE SSNA-RELATED"/>
    <property type="match status" value="1"/>
</dbReference>
<dbReference type="InterPro" id="IPR032466">
    <property type="entry name" value="Metal_Hydrolase"/>
</dbReference>
<evidence type="ECO:0000256" key="1">
    <source>
        <dbReference type="ARBA" id="ARBA00022723"/>
    </source>
</evidence>
<comment type="caution">
    <text evidence="5">The sequence shown here is derived from an EMBL/GenBank/DDBJ whole genome shotgun (WGS) entry which is preliminary data.</text>
</comment>
<dbReference type="OrthoDB" id="194468at2759"/>
<evidence type="ECO:0000313" key="5">
    <source>
        <dbReference type="EMBL" id="PXF46426.1"/>
    </source>
</evidence>
<gene>
    <name evidence="5" type="ORF">BWQ96_03820</name>
</gene>
<accession>A0A2V3IWA6</accession>
<dbReference type="Gene3D" id="2.30.40.10">
    <property type="entry name" value="Urease, subunit C, domain 1"/>
    <property type="match status" value="1"/>
</dbReference>
<proteinExistence type="predicted"/>